<name>A0A915HTT5_ROMCU</name>
<accession>A0A915HTT5</accession>
<sequence length="81" mass="9145">MQREPKNRAPARLSIFDEQTVVRQLSLMQLFMRFSVPMTPESPDNGGKNFLTTTASPSYASYQHRILQQSQGFSAFSSSSQ</sequence>
<proteinExistence type="predicted"/>
<evidence type="ECO:0000313" key="2">
    <source>
        <dbReference type="WBParaSite" id="nRc.2.0.1.t05174-RA"/>
    </source>
</evidence>
<organism evidence="1 2">
    <name type="scientific">Romanomermis culicivorax</name>
    <name type="common">Nematode worm</name>
    <dbReference type="NCBI Taxonomy" id="13658"/>
    <lineage>
        <taxon>Eukaryota</taxon>
        <taxon>Metazoa</taxon>
        <taxon>Ecdysozoa</taxon>
        <taxon>Nematoda</taxon>
        <taxon>Enoplea</taxon>
        <taxon>Dorylaimia</taxon>
        <taxon>Mermithida</taxon>
        <taxon>Mermithoidea</taxon>
        <taxon>Mermithidae</taxon>
        <taxon>Romanomermis</taxon>
    </lineage>
</organism>
<keyword evidence="1" id="KW-1185">Reference proteome</keyword>
<protein>
    <submittedName>
        <fullName evidence="2">Uncharacterized protein</fullName>
    </submittedName>
</protein>
<dbReference type="WBParaSite" id="nRc.2.0.1.t05174-RA">
    <property type="protein sequence ID" value="nRc.2.0.1.t05174-RA"/>
    <property type="gene ID" value="nRc.2.0.1.g05174"/>
</dbReference>
<reference evidence="2" key="1">
    <citation type="submission" date="2022-11" db="UniProtKB">
        <authorList>
            <consortium name="WormBaseParasite"/>
        </authorList>
    </citation>
    <scope>IDENTIFICATION</scope>
</reference>
<dbReference type="Proteomes" id="UP000887565">
    <property type="component" value="Unplaced"/>
</dbReference>
<dbReference type="AlphaFoldDB" id="A0A915HTT5"/>
<evidence type="ECO:0000313" key="1">
    <source>
        <dbReference type="Proteomes" id="UP000887565"/>
    </source>
</evidence>